<evidence type="ECO:0000313" key="11">
    <source>
        <dbReference type="Proteomes" id="UP000054560"/>
    </source>
</evidence>
<comment type="domain">
    <text evidence="7">The DHHC domain is required for palmitoyltransferase activity.</text>
</comment>
<evidence type="ECO:0000259" key="9">
    <source>
        <dbReference type="Pfam" id="PF01529"/>
    </source>
</evidence>
<evidence type="ECO:0000256" key="7">
    <source>
        <dbReference type="RuleBase" id="RU079119"/>
    </source>
</evidence>
<feature type="transmembrane region" description="Helical" evidence="7">
    <location>
        <begin position="150"/>
        <end position="174"/>
    </location>
</feature>
<dbReference type="Proteomes" id="UP000054560">
    <property type="component" value="Unassembled WGS sequence"/>
</dbReference>
<evidence type="ECO:0000256" key="2">
    <source>
        <dbReference type="ARBA" id="ARBA00022679"/>
    </source>
</evidence>
<accession>A0A0L0GA38</accession>
<evidence type="ECO:0000256" key="3">
    <source>
        <dbReference type="ARBA" id="ARBA00022692"/>
    </source>
</evidence>
<proteinExistence type="inferred from homology"/>
<keyword evidence="6 7" id="KW-0012">Acyltransferase</keyword>
<evidence type="ECO:0000256" key="1">
    <source>
        <dbReference type="ARBA" id="ARBA00004141"/>
    </source>
</evidence>
<protein>
    <recommendedName>
        <fullName evidence="7">Palmitoyltransferase</fullName>
        <ecNumber evidence="7">2.3.1.225</ecNumber>
    </recommendedName>
</protein>
<comment type="subcellular location">
    <subcellularLocation>
        <location evidence="1">Membrane</location>
        <topology evidence="1">Multi-pass membrane protein</topology>
    </subcellularLocation>
</comment>
<feature type="transmembrane region" description="Helical" evidence="7">
    <location>
        <begin position="34"/>
        <end position="54"/>
    </location>
</feature>
<dbReference type="AlphaFoldDB" id="A0A0L0GA38"/>
<dbReference type="EC" id="2.3.1.225" evidence="7"/>
<evidence type="ECO:0000256" key="6">
    <source>
        <dbReference type="ARBA" id="ARBA00023315"/>
    </source>
</evidence>
<organism evidence="10 11">
    <name type="scientific">Sphaeroforma arctica JP610</name>
    <dbReference type="NCBI Taxonomy" id="667725"/>
    <lineage>
        <taxon>Eukaryota</taxon>
        <taxon>Ichthyosporea</taxon>
        <taxon>Ichthyophonida</taxon>
        <taxon>Sphaeroforma</taxon>
    </lineage>
</organism>
<feature type="transmembrane region" description="Helical" evidence="7">
    <location>
        <begin position="204"/>
        <end position="225"/>
    </location>
</feature>
<keyword evidence="4 7" id="KW-1133">Transmembrane helix</keyword>
<evidence type="ECO:0000256" key="8">
    <source>
        <dbReference type="SAM" id="MobiDB-lite"/>
    </source>
</evidence>
<comment type="catalytic activity">
    <reaction evidence="7">
        <text>L-cysteinyl-[protein] + hexadecanoyl-CoA = S-hexadecanoyl-L-cysteinyl-[protein] + CoA</text>
        <dbReference type="Rhea" id="RHEA:36683"/>
        <dbReference type="Rhea" id="RHEA-COMP:10131"/>
        <dbReference type="Rhea" id="RHEA-COMP:11032"/>
        <dbReference type="ChEBI" id="CHEBI:29950"/>
        <dbReference type="ChEBI" id="CHEBI:57287"/>
        <dbReference type="ChEBI" id="CHEBI:57379"/>
        <dbReference type="ChEBI" id="CHEBI:74151"/>
        <dbReference type="EC" id="2.3.1.225"/>
    </reaction>
</comment>
<evidence type="ECO:0000256" key="5">
    <source>
        <dbReference type="ARBA" id="ARBA00023136"/>
    </source>
</evidence>
<gene>
    <name evidence="10" type="ORF">SARC_02724</name>
</gene>
<feature type="region of interest" description="Disordered" evidence="8">
    <location>
        <begin position="306"/>
        <end position="327"/>
    </location>
</feature>
<feature type="domain" description="Palmitoyltransferase DHHC" evidence="9">
    <location>
        <begin position="105"/>
        <end position="235"/>
    </location>
</feature>
<dbReference type="Pfam" id="PF01529">
    <property type="entry name" value="DHHC"/>
    <property type="match status" value="1"/>
</dbReference>
<dbReference type="EMBL" id="KQ241721">
    <property type="protein sequence ID" value="KNC85098.1"/>
    <property type="molecule type" value="Genomic_DNA"/>
</dbReference>
<dbReference type="InterPro" id="IPR001594">
    <property type="entry name" value="Palmitoyltrfase_DHHC"/>
</dbReference>
<comment type="similarity">
    <text evidence="7">Belongs to the DHHC palmitoyltransferase family.</text>
</comment>
<dbReference type="PROSITE" id="PS50216">
    <property type="entry name" value="DHHC"/>
    <property type="match status" value="1"/>
</dbReference>
<keyword evidence="3 7" id="KW-0812">Transmembrane</keyword>
<keyword evidence="5 7" id="KW-0472">Membrane</keyword>
<reference evidence="10 11" key="1">
    <citation type="submission" date="2011-02" db="EMBL/GenBank/DDBJ databases">
        <title>The Genome Sequence of Sphaeroforma arctica JP610.</title>
        <authorList>
            <consortium name="The Broad Institute Genome Sequencing Platform"/>
            <person name="Russ C."/>
            <person name="Cuomo C."/>
            <person name="Young S.K."/>
            <person name="Zeng Q."/>
            <person name="Gargeya S."/>
            <person name="Alvarado L."/>
            <person name="Berlin A."/>
            <person name="Chapman S.B."/>
            <person name="Chen Z."/>
            <person name="Freedman E."/>
            <person name="Gellesch M."/>
            <person name="Goldberg J."/>
            <person name="Griggs A."/>
            <person name="Gujja S."/>
            <person name="Heilman E."/>
            <person name="Heiman D."/>
            <person name="Howarth C."/>
            <person name="Mehta T."/>
            <person name="Neiman D."/>
            <person name="Pearson M."/>
            <person name="Roberts A."/>
            <person name="Saif S."/>
            <person name="Shea T."/>
            <person name="Shenoy N."/>
            <person name="Sisk P."/>
            <person name="Stolte C."/>
            <person name="Sykes S."/>
            <person name="White J."/>
            <person name="Yandava C."/>
            <person name="Burger G."/>
            <person name="Gray M.W."/>
            <person name="Holland P.W.H."/>
            <person name="King N."/>
            <person name="Lang F.B.F."/>
            <person name="Roger A.J."/>
            <person name="Ruiz-Trillo I."/>
            <person name="Haas B."/>
            <person name="Nusbaum C."/>
            <person name="Birren B."/>
        </authorList>
    </citation>
    <scope>NUCLEOTIDE SEQUENCE [LARGE SCALE GENOMIC DNA]</scope>
    <source>
        <strain evidence="10 11">JP610</strain>
    </source>
</reference>
<dbReference type="STRING" id="667725.A0A0L0GA38"/>
<dbReference type="OrthoDB" id="9909019at2759"/>
<keyword evidence="2 7" id="KW-0808">Transferase</keyword>
<name>A0A0L0GA38_9EUKA</name>
<dbReference type="eggNOG" id="KOG1315">
    <property type="taxonomic scope" value="Eukaryota"/>
</dbReference>
<dbReference type="GeneID" id="25903228"/>
<sequence>MFPAVLGWSVLIFGHLNYVFFISGAITSSWDSRALLLIFHTLLGGMVYWCYVMVMFTKPGQPSVDFIVSSQYHLVNLRYEFVALAGTLQYPPDCPSMTREDNLGLRYCLTCNNLKPDRTHHCNTCRQCVLRMDHHCPWIANCVGFRNHKFFFLFLSYGTMLAFFYTCSTVVPFVNFLDASIHPDKGISPDAAAGGSPGLMGSQFIFGIMFTMALSLMSLMHFFLIRRNGTSHEHHRLPRFIVPIAKKNGFDLGSKENWEMIMGVDPKYWFLPINTTRFNGQSFPVRGPDEEMGDLEHGSLLAKDLDDLNASDNDNEFTSVSPRPGHA</sequence>
<dbReference type="InterPro" id="IPR039859">
    <property type="entry name" value="PFA4/ZDH16/20/ERF2-like"/>
</dbReference>
<dbReference type="RefSeq" id="XP_014159000.1">
    <property type="nucleotide sequence ID" value="XM_014303525.1"/>
</dbReference>
<dbReference type="GO" id="GO:0019706">
    <property type="term" value="F:protein-cysteine S-palmitoyltransferase activity"/>
    <property type="evidence" value="ECO:0007669"/>
    <property type="project" value="UniProtKB-EC"/>
</dbReference>
<dbReference type="GO" id="GO:0016020">
    <property type="term" value="C:membrane"/>
    <property type="evidence" value="ECO:0007669"/>
    <property type="project" value="UniProtKB-SubCell"/>
</dbReference>
<evidence type="ECO:0000256" key="4">
    <source>
        <dbReference type="ARBA" id="ARBA00022989"/>
    </source>
</evidence>
<dbReference type="PANTHER" id="PTHR12246">
    <property type="entry name" value="PALMITOYLTRANSFERASE ZDHHC16"/>
    <property type="match status" value="1"/>
</dbReference>
<evidence type="ECO:0000313" key="10">
    <source>
        <dbReference type="EMBL" id="KNC85098.1"/>
    </source>
</evidence>
<keyword evidence="11" id="KW-1185">Reference proteome</keyword>